<keyword evidence="3" id="KW-1185">Reference proteome</keyword>
<accession>A0A3P3W8X2</accession>
<dbReference type="RefSeq" id="WP_125019246.1">
    <property type="nucleotide sequence ID" value="NZ_RQVQ01000020.1"/>
</dbReference>
<dbReference type="EMBL" id="RQVQ01000020">
    <property type="protein sequence ID" value="RRJ90059.1"/>
    <property type="molecule type" value="Genomic_DNA"/>
</dbReference>
<dbReference type="AlphaFoldDB" id="A0A3P3W8X2"/>
<dbReference type="Gene3D" id="3.60.40.10">
    <property type="entry name" value="PPM-type phosphatase domain"/>
    <property type="match status" value="1"/>
</dbReference>
<dbReference type="InterPro" id="IPR001932">
    <property type="entry name" value="PPM-type_phosphatase-like_dom"/>
</dbReference>
<dbReference type="Proteomes" id="UP000275719">
    <property type="component" value="Unassembled WGS sequence"/>
</dbReference>
<name>A0A3P3W8X2_9FLAO</name>
<evidence type="ECO:0000313" key="3">
    <source>
        <dbReference type="Proteomes" id="UP000275719"/>
    </source>
</evidence>
<dbReference type="SUPFAM" id="SSF81606">
    <property type="entry name" value="PP2C-like"/>
    <property type="match status" value="1"/>
</dbReference>
<comment type="caution">
    <text evidence="2">The sequence shown here is derived from an EMBL/GenBank/DDBJ whole genome shotgun (WGS) entry which is preliminary data.</text>
</comment>
<dbReference type="OrthoDB" id="963478at2"/>
<evidence type="ECO:0000259" key="1">
    <source>
        <dbReference type="Pfam" id="PF13672"/>
    </source>
</evidence>
<protein>
    <submittedName>
        <fullName evidence="2">Protein phosphatase 2C domain-containing protein</fullName>
    </submittedName>
</protein>
<reference evidence="2 3" key="1">
    <citation type="submission" date="2018-11" db="EMBL/GenBank/DDBJ databases">
        <title>Flavobacterium sp. nov., YIM 102701-2 draft genome.</title>
        <authorList>
            <person name="Li G."/>
            <person name="Jiang Y."/>
        </authorList>
    </citation>
    <scope>NUCLEOTIDE SEQUENCE [LARGE SCALE GENOMIC DNA]</scope>
    <source>
        <strain evidence="2 3">YIM 102701-2</strain>
    </source>
</reference>
<dbReference type="InterPro" id="IPR036457">
    <property type="entry name" value="PPM-type-like_dom_sf"/>
</dbReference>
<feature type="domain" description="PPM-type phosphatase" evidence="1">
    <location>
        <begin position="187"/>
        <end position="416"/>
    </location>
</feature>
<gene>
    <name evidence="2" type="ORF">EG240_09930</name>
</gene>
<evidence type="ECO:0000313" key="2">
    <source>
        <dbReference type="EMBL" id="RRJ90059.1"/>
    </source>
</evidence>
<dbReference type="Pfam" id="PF13672">
    <property type="entry name" value="PP2C_2"/>
    <property type="match status" value="1"/>
</dbReference>
<sequence>MELFLKQLLAENNIEINKVVNITLNKLNDNAKVTELSKTISGLKNQIIEIFNMYREREDFKEKHLSITNANAKKEYDFIIDLHEFPNIVIKEIRNLDVVGLRFDPNTNRIFGIPNIANTIDIQIVFYNKLDRNRSEDIKIIPFIVNADPKDLWLNKPSDQNAKFPKNDEASFSSDFLDKKIIVASKRGRSHAHDGTFRDDDFSVKMLPDNWAIIVVADGAGSAKYARQGSKLATEFIAESFNNAEILNILSTEVTAFFSDKQETDEVERVKHKSSIINALYKEVRNLHTQLIDFAKQEEMLLKDLNSTLIFSLCKKFDFGYVVLSFGVGDCPINIVYNNHQDVKLLNTLDVGEYGGGTRFITMPEIFTKEIVNRFSINRFDHFDKLFLMTDGIYDPKFITENKLENIEAWQIFLKDLNGENEDKVKVDFENIRSQEIELLQWLDFWSKGNHDDRTLAIIY</sequence>
<organism evidence="2 3">
    <name type="scientific">Paenimyroides tangerinum</name>
    <dbReference type="NCBI Taxonomy" id="2488728"/>
    <lineage>
        <taxon>Bacteria</taxon>
        <taxon>Pseudomonadati</taxon>
        <taxon>Bacteroidota</taxon>
        <taxon>Flavobacteriia</taxon>
        <taxon>Flavobacteriales</taxon>
        <taxon>Flavobacteriaceae</taxon>
        <taxon>Paenimyroides</taxon>
    </lineage>
</organism>
<proteinExistence type="predicted"/>